<organism evidence="1">
    <name type="scientific">Tanacetum cinerariifolium</name>
    <name type="common">Dalmatian daisy</name>
    <name type="synonym">Chrysanthemum cinerariifolium</name>
    <dbReference type="NCBI Taxonomy" id="118510"/>
    <lineage>
        <taxon>Eukaryota</taxon>
        <taxon>Viridiplantae</taxon>
        <taxon>Streptophyta</taxon>
        <taxon>Embryophyta</taxon>
        <taxon>Tracheophyta</taxon>
        <taxon>Spermatophyta</taxon>
        <taxon>Magnoliopsida</taxon>
        <taxon>eudicotyledons</taxon>
        <taxon>Gunneridae</taxon>
        <taxon>Pentapetalae</taxon>
        <taxon>asterids</taxon>
        <taxon>campanulids</taxon>
        <taxon>Asterales</taxon>
        <taxon>Asteraceae</taxon>
        <taxon>Asteroideae</taxon>
        <taxon>Anthemideae</taxon>
        <taxon>Anthemidinae</taxon>
        <taxon>Tanacetum</taxon>
    </lineage>
</organism>
<accession>A0A699SKZ6</accession>
<gene>
    <name evidence="1" type="ORF">Tci_870401</name>
</gene>
<protein>
    <submittedName>
        <fullName evidence="1">Uncharacterized protein</fullName>
    </submittedName>
</protein>
<sequence length="38" mass="4407">WRCLGGRGYLRDQGKDVELFKAMEMYQGACKLLRDEVA</sequence>
<comment type="caution">
    <text evidence="1">The sequence shown here is derived from an EMBL/GenBank/DDBJ whole genome shotgun (WGS) entry which is preliminary data.</text>
</comment>
<evidence type="ECO:0000313" key="1">
    <source>
        <dbReference type="EMBL" id="GFC98431.1"/>
    </source>
</evidence>
<proteinExistence type="predicted"/>
<reference evidence="1" key="1">
    <citation type="journal article" date="2019" name="Sci. Rep.">
        <title>Draft genome of Tanacetum cinerariifolium, the natural source of mosquito coil.</title>
        <authorList>
            <person name="Yamashiro T."/>
            <person name="Shiraishi A."/>
            <person name="Satake H."/>
            <person name="Nakayama K."/>
        </authorList>
    </citation>
    <scope>NUCLEOTIDE SEQUENCE</scope>
</reference>
<feature type="non-terminal residue" evidence="1">
    <location>
        <position position="1"/>
    </location>
</feature>
<name>A0A699SKZ6_TANCI</name>
<dbReference type="EMBL" id="BKCJ011172135">
    <property type="protein sequence ID" value="GFC98431.1"/>
    <property type="molecule type" value="Genomic_DNA"/>
</dbReference>
<dbReference type="AlphaFoldDB" id="A0A699SKZ6"/>